<dbReference type="Gene3D" id="1.25.40.10">
    <property type="entry name" value="Tetratricopeptide repeat domain"/>
    <property type="match status" value="2"/>
</dbReference>
<comment type="caution">
    <text evidence="5">The sequence shown here is derived from an EMBL/GenBank/DDBJ whole genome shotgun (WGS) entry which is preliminary data.</text>
</comment>
<comment type="similarity">
    <text evidence="1">Belongs to the PPR family. P subfamily.</text>
</comment>
<feature type="domain" description="PROP1-like PPR" evidence="4">
    <location>
        <begin position="257"/>
        <end position="346"/>
    </location>
</feature>
<dbReference type="InterPro" id="IPR011990">
    <property type="entry name" value="TPR-like_helical_dom_sf"/>
</dbReference>
<dbReference type="InterPro" id="IPR002885">
    <property type="entry name" value="PPR_rpt"/>
</dbReference>
<dbReference type="Proteomes" id="UP001190700">
    <property type="component" value="Unassembled WGS sequence"/>
</dbReference>
<evidence type="ECO:0000256" key="2">
    <source>
        <dbReference type="ARBA" id="ARBA00022737"/>
    </source>
</evidence>
<dbReference type="PANTHER" id="PTHR47447:SF24">
    <property type="entry name" value="PENTATRICOPEPTIDE REPEAT-CONTAINING PROTEIN"/>
    <property type="match status" value="1"/>
</dbReference>
<evidence type="ECO:0000313" key="5">
    <source>
        <dbReference type="EMBL" id="KAK3283636.1"/>
    </source>
</evidence>
<evidence type="ECO:0000313" key="6">
    <source>
        <dbReference type="Proteomes" id="UP001190700"/>
    </source>
</evidence>
<dbReference type="NCBIfam" id="TIGR00756">
    <property type="entry name" value="PPR"/>
    <property type="match status" value="2"/>
</dbReference>
<keyword evidence="6" id="KW-1185">Reference proteome</keyword>
<accession>A0AAE0LFL5</accession>
<gene>
    <name evidence="5" type="ORF">CYMTET_8677</name>
</gene>
<feature type="repeat" description="PPR" evidence="3">
    <location>
        <begin position="307"/>
        <end position="341"/>
    </location>
</feature>
<dbReference type="AlphaFoldDB" id="A0AAE0LFL5"/>
<dbReference type="EMBL" id="LGRX02002699">
    <property type="protein sequence ID" value="KAK3283636.1"/>
    <property type="molecule type" value="Genomic_DNA"/>
</dbReference>
<dbReference type="Pfam" id="PF17177">
    <property type="entry name" value="PPR_long"/>
    <property type="match status" value="1"/>
</dbReference>
<dbReference type="PROSITE" id="PS51375">
    <property type="entry name" value="PPR"/>
    <property type="match status" value="2"/>
</dbReference>
<evidence type="ECO:0000259" key="4">
    <source>
        <dbReference type="Pfam" id="PF17177"/>
    </source>
</evidence>
<reference evidence="5 6" key="1">
    <citation type="journal article" date="2015" name="Genome Biol. Evol.">
        <title>Comparative Genomics of a Bacterivorous Green Alga Reveals Evolutionary Causalities and Consequences of Phago-Mixotrophic Mode of Nutrition.</title>
        <authorList>
            <person name="Burns J.A."/>
            <person name="Paasch A."/>
            <person name="Narechania A."/>
            <person name="Kim E."/>
        </authorList>
    </citation>
    <scope>NUCLEOTIDE SEQUENCE [LARGE SCALE GENOMIC DNA]</scope>
    <source>
        <strain evidence="5 6">PLY_AMNH</strain>
    </source>
</reference>
<dbReference type="PANTHER" id="PTHR47447">
    <property type="entry name" value="OS03G0856100 PROTEIN"/>
    <property type="match status" value="1"/>
</dbReference>
<dbReference type="Pfam" id="PF13812">
    <property type="entry name" value="PPR_3"/>
    <property type="match status" value="1"/>
</dbReference>
<keyword evidence="2" id="KW-0677">Repeat</keyword>
<dbReference type="InterPro" id="IPR033443">
    <property type="entry name" value="PROP1-like_PPR_dom"/>
</dbReference>
<name>A0AAE0LFL5_9CHLO</name>
<proteinExistence type="inferred from homology"/>
<feature type="repeat" description="PPR" evidence="3">
    <location>
        <begin position="161"/>
        <end position="200"/>
    </location>
</feature>
<organism evidence="5 6">
    <name type="scientific">Cymbomonas tetramitiformis</name>
    <dbReference type="NCBI Taxonomy" id="36881"/>
    <lineage>
        <taxon>Eukaryota</taxon>
        <taxon>Viridiplantae</taxon>
        <taxon>Chlorophyta</taxon>
        <taxon>Pyramimonadophyceae</taxon>
        <taxon>Pyramimonadales</taxon>
        <taxon>Pyramimonadaceae</taxon>
        <taxon>Cymbomonas</taxon>
    </lineage>
</organism>
<sequence>MYARRTHARYSVHFVNLGFDKNFRAVFRQKDGSKHRETVNSKTYLVRTPFKLVRYSHKRDNRNVALCRNQYDDSTPNDEIVTGKTSSEILDLKTYQEILSKLSKTNSWEEALTLPHRVARQGKDDSTAAYIMLLKVMSKHGAGAQADVVMEAMLRDRVRPDRNTWHAVLRAFGRAGAWPKGRWKEAEELLDTMRKEGVSPDVSVYNPLIKALGIAGHCGRMGALLKVMDVEQVRPDMTTYLTLADAYATNRRWEQAETSFKEALADATSTSSVAAFDRVIKLFTAGGQWHKARKLVQDMETSGCINKSNAYDIVLSAICAAGEWEQASEVMQDMIDAGLQPNSYAQASVVRALSSGRSRGDDNLMAPFD</sequence>
<evidence type="ECO:0000256" key="1">
    <source>
        <dbReference type="ARBA" id="ARBA00007626"/>
    </source>
</evidence>
<protein>
    <recommendedName>
        <fullName evidence="4">PROP1-like PPR domain-containing protein</fullName>
    </recommendedName>
</protein>
<evidence type="ECO:0000256" key="3">
    <source>
        <dbReference type="PROSITE-ProRule" id="PRU00708"/>
    </source>
</evidence>